<comment type="caution">
    <text evidence="1">The sequence shown here is derived from an EMBL/GenBank/DDBJ whole genome shotgun (WGS) entry which is preliminary data.</text>
</comment>
<dbReference type="STRING" id="1522368.IN07_14345"/>
<evidence type="ECO:0000313" key="2">
    <source>
        <dbReference type="Proteomes" id="UP000029713"/>
    </source>
</evidence>
<dbReference type="Gene3D" id="3.40.50.620">
    <property type="entry name" value="HUPs"/>
    <property type="match status" value="1"/>
</dbReference>
<name>A0A098Y6A7_9ACTN</name>
<keyword evidence="2" id="KW-1185">Reference proteome</keyword>
<gene>
    <name evidence="1" type="ORF">IN07_14345</name>
</gene>
<proteinExistence type="predicted"/>
<evidence type="ECO:0008006" key="3">
    <source>
        <dbReference type="Google" id="ProtNLM"/>
    </source>
</evidence>
<dbReference type="InterPro" id="IPR014729">
    <property type="entry name" value="Rossmann-like_a/b/a_fold"/>
</dbReference>
<accession>A0A098Y6A7</accession>
<reference evidence="1 2" key="1">
    <citation type="submission" date="2014-07" db="EMBL/GenBank/DDBJ databases">
        <title>Biosystematic studies on Modestobacter strains isolated from extreme hyper-arid desert soil and from historic building.</title>
        <authorList>
            <person name="Bukarasam K."/>
            <person name="Bull A."/>
            <person name="Girard G."/>
            <person name="van Wezel G."/>
            <person name="Goodfellow M."/>
        </authorList>
    </citation>
    <scope>NUCLEOTIDE SEQUENCE [LARGE SCALE GENOMIC DNA]</scope>
    <source>
        <strain evidence="1 2">KNN45-2b</strain>
    </source>
</reference>
<evidence type="ECO:0000313" key="1">
    <source>
        <dbReference type="EMBL" id="KGH45960.1"/>
    </source>
</evidence>
<dbReference type="Proteomes" id="UP000029713">
    <property type="component" value="Unassembled WGS sequence"/>
</dbReference>
<organism evidence="1 2">
    <name type="scientific">Modestobacter caceresii</name>
    <dbReference type="NCBI Taxonomy" id="1522368"/>
    <lineage>
        <taxon>Bacteria</taxon>
        <taxon>Bacillati</taxon>
        <taxon>Actinomycetota</taxon>
        <taxon>Actinomycetes</taxon>
        <taxon>Geodermatophilales</taxon>
        <taxon>Geodermatophilaceae</taxon>
        <taxon>Modestobacter</taxon>
    </lineage>
</organism>
<dbReference type="RefSeq" id="WP_036336516.1">
    <property type="nucleotide sequence ID" value="NZ_JPMX01000062.1"/>
</dbReference>
<sequence>MRRCLVLANQTLGGSRLLEAIQQRMAARQHEFYVVVPATPVAHQERATVGNGTSTDPARAVAAQRLTDTLDQIRGLGAAADGEVGDPDPLQAVRLALRRFAADEVVVSTLRRGVSRWLRADLPSRIERSFGLPVEHVIGESGSD</sequence>
<dbReference type="EMBL" id="JPMX01000062">
    <property type="protein sequence ID" value="KGH45960.1"/>
    <property type="molecule type" value="Genomic_DNA"/>
</dbReference>
<protein>
    <recommendedName>
        <fullName evidence="3">Universal stress protein</fullName>
    </recommendedName>
</protein>
<dbReference type="SUPFAM" id="SSF52402">
    <property type="entry name" value="Adenine nucleotide alpha hydrolases-like"/>
    <property type="match status" value="1"/>
</dbReference>
<dbReference type="OrthoDB" id="5184682at2"/>
<dbReference type="AlphaFoldDB" id="A0A098Y6A7"/>